<dbReference type="Pfam" id="PF03195">
    <property type="entry name" value="LOB"/>
    <property type="match status" value="1"/>
</dbReference>
<evidence type="ECO:0000256" key="1">
    <source>
        <dbReference type="ARBA" id="ARBA00004123"/>
    </source>
</evidence>
<dbReference type="Pfam" id="PF00010">
    <property type="entry name" value="HLH"/>
    <property type="match status" value="1"/>
</dbReference>
<feature type="domain" description="LOB" evidence="9">
    <location>
        <begin position="396"/>
        <end position="497"/>
    </location>
</feature>
<keyword evidence="5" id="KW-0804">Transcription</keyword>
<dbReference type="CDD" id="cd11393">
    <property type="entry name" value="bHLH_AtbHLH_like"/>
    <property type="match status" value="1"/>
</dbReference>
<dbReference type="PANTHER" id="PTHR16223">
    <property type="entry name" value="TRANSCRIPTION FACTOR BHLH83-RELATED"/>
    <property type="match status" value="1"/>
</dbReference>
<evidence type="ECO:0000256" key="6">
    <source>
        <dbReference type="ARBA" id="ARBA00023242"/>
    </source>
</evidence>
<comment type="subcellular location">
    <subcellularLocation>
        <location evidence="1">Nucleus</location>
    </subcellularLocation>
</comment>
<gene>
    <name evidence="10" type="ORF">K7X08_014104</name>
</gene>
<keyword evidence="3" id="KW-0805">Transcription regulation</keyword>
<dbReference type="Proteomes" id="UP001152561">
    <property type="component" value="Unassembled WGS sequence"/>
</dbReference>
<comment type="similarity">
    <text evidence="2">Belongs to the LOB domain-containing protein family.</text>
</comment>
<dbReference type="PROSITE" id="PS50891">
    <property type="entry name" value="LOB"/>
    <property type="match status" value="1"/>
</dbReference>
<dbReference type="InterPro" id="IPR045843">
    <property type="entry name" value="IND-like"/>
</dbReference>
<reference evidence="11" key="1">
    <citation type="journal article" date="2023" name="Proc. Natl. Acad. Sci. U.S.A.">
        <title>Genomic and structural basis for evolution of tropane alkaloid biosynthesis.</title>
        <authorList>
            <person name="Wanga Y.-J."/>
            <person name="Taina T."/>
            <person name="Yua J.-Y."/>
            <person name="Lia J."/>
            <person name="Xua B."/>
            <person name="Chenc J."/>
            <person name="D'Auriad J.C."/>
            <person name="Huanga J.-P."/>
            <person name="Huanga S.-X."/>
        </authorList>
    </citation>
    <scope>NUCLEOTIDE SEQUENCE [LARGE SCALE GENOMIC DNA]</scope>
    <source>
        <strain evidence="11">cv. KIB-2019</strain>
    </source>
</reference>
<sequence length="556" mass="60812">MDHRSQQQQQMTSGLTRYRSAPSSYFSSLLSSNNNPAGGVAGGGGGNCGYARDDFDQLLNPRASNTGIKQVFDRFVANIGPQDSNPNGIIGDNTQQLQQNPMSNMKQELEAQQQQMNSQFIAPVKQEITQQNSDYSLASQMNYQTQAQKNHNSTDFTSAMDNFLGSVDSNRLNQTKMDGGFGAAGSSNSNLTRYNSSPAGFFAQVNIENEYGALRGIGSYGAGSSQTALPSGQPHSLGLLAPISEFGAKSIEESRQGDGSFGKGHKNDESYMTSFPMSTWDDSQILTDDFLQVPDDDEVGPFSNVNASDNQSSEGQARPPTLLSHLSLPQTSAELSSMEKLLQDSVPCKVRAKRGCATHPRSIAERVRRTRISERMRKLQELVPNMDKQTNTADMLDFAADYIKELETQVKALSQTRSKWDEPQKFASVHKVFGASNVNKMLQELPEYQRGDAVSSMVYEANARMKDPIYGCVGTISSLHHQIDFLQTQLAITQAELVQMKMQQFSSMSGGGTTTYSPETVLLPSSRHSQSSTTSSLFTMDMVLDQANIGAPLWSC</sequence>
<dbReference type="GO" id="GO:0005634">
    <property type="term" value="C:nucleus"/>
    <property type="evidence" value="ECO:0007669"/>
    <property type="project" value="UniProtKB-SubCell"/>
</dbReference>
<evidence type="ECO:0000256" key="4">
    <source>
        <dbReference type="ARBA" id="ARBA00023125"/>
    </source>
</evidence>
<dbReference type="InterPro" id="IPR045239">
    <property type="entry name" value="bHLH95_bHLH"/>
</dbReference>
<dbReference type="GO" id="GO:0000981">
    <property type="term" value="F:DNA-binding transcription factor activity, RNA polymerase II-specific"/>
    <property type="evidence" value="ECO:0007669"/>
    <property type="project" value="TreeGrafter"/>
</dbReference>
<dbReference type="PANTHER" id="PTHR16223:SF349">
    <property type="entry name" value="OS09G0487900 PROTEIN"/>
    <property type="match status" value="1"/>
</dbReference>
<dbReference type="AlphaFoldDB" id="A0A9Q1LLF8"/>
<dbReference type="PROSITE" id="PS50888">
    <property type="entry name" value="BHLH"/>
    <property type="match status" value="1"/>
</dbReference>
<dbReference type="GO" id="GO:0046983">
    <property type="term" value="F:protein dimerization activity"/>
    <property type="evidence" value="ECO:0007669"/>
    <property type="project" value="InterPro"/>
</dbReference>
<dbReference type="EMBL" id="JAJAGQ010000016">
    <property type="protein sequence ID" value="KAJ8539852.1"/>
    <property type="molecule type" value="Genomic_DNA"/>
</dbReference>
<dbReference type="SMART" id="SM00353">
    <property type="entry name" value="HLH"/>
    <property type="match status" value="1"/>
</dbReference>
<accession>A0A9Q1LLF8</accession>
<evidence type="ECO:0000256" key="7">
    <source>
        <dbReference type="SAM" id="MobiDB-lite"/>
    </source>
</evidence>
<feature type="compositionally biased region" description="Polar residues" evidence="7">
    <location>
        <begin position="303"/>
        <end position="315"/>
    </location>
</feature>
<evidence type="ECO:0008006" key="12">
    <source>
        <dbReference type="Google" id="ProtNLM"/>
    </source>
</evidence>
<evidence type="ECO:0000259" key="9">
    <source>
        <dbReference type="PROSITE" id="PS50891"/>
    </source>
</evidence>
<feature type="domain" description="BHLH" evidence="8">
    <location>
        <begin position="356"/>
        <end position="406"/>
    </location>
</feature>
<dbReference type="InterPro" id="IPR011598">
    <property type="entry name" value="bHLH_dom"/>
</dbReference>
<keyword evidence="11" id="KW-1185">Reference proteome</keyword>
<comment type="caution">
    <text evidence="10">The sequence shown here is derived from an EMBL/GenBank/DDBJ whole genome shotgun (WGS) entry which is preliminary data.</text>
</comment>
<evidence type="ECO:0000313" key="11">
    <source>
        <dbReference type="Proteomes" id="UP001152561"/>
    </source>
</evidence>
<name>A0A9Q1LLF8_9SOLA</name>
<dbReference type="SUPFAM" id="SSF47459">
    <property type="entry name" value="HLH, helix-loop-helix DNA-binding domain"/>
    <property type="match status" value="1"/>
</dbReference>
<evidence type="ECO:0000313" key="10">
    <source>
        <dbReference type="EMBL" id="KAJ8539852.1"/>
    </source>
</evidence>
<dbReference type="FunFam" id="4.10.280.10:FF:000021">
    <property type="entry name" value="Transcription factor bHLH130 family"/>
    <property type="match status" value="1"/>
</dbReference>
<dbReference type="OrthoDB" id="2019494at2759"/>
<dbReference type="InterPro" id="IPR004883">
    <property type="entry name" value="LOB"/>
</dbReference>
<evidence type="ECO:0000256" key="3">
    <source>
        <dbReference type="ARBA" id="ARBA00023015"/>
    </source>
</evidence>
<dbReference type="Gene3D" id="4.10.280.10">
    <property type="entry name" value="Helix-loop-helix DNA-binding domain"/>
    <property type="match status" value="1"/>
</dbReference>
<keyword evidence="4" id="KW-0238">DNA-binding</keyword>
<feature type="region of interest" description="Disordered" evidence="7">
    <location>
        <begin position="296"/>
        <end position="322"/>
    </location>
</feature>
<organism evidence="10 11">
    <name type="scientific">Anisodus acutangulus</name>
    <dbReference type="NCBI Taxonomy" id="402998"/>
    <lineage>
        <taxon>Eukaryota</taxon>
        <taxon>Viridiplantae</taxon>
        <taxon>Streptophyta</taxon>
        <taxon>Embryophyta</taxon>
        <taxon>Tracheophyta</taxon>
        <taxon>Spermatophyta</taxon>
        <taxon>Magnoliopsida</taxon>
        <taxon>eudicotyledons</taxon>
        <taxon>Gunneridae</taxon>
        <taxon>Pentapetalae</taxon>
        <taxon>asterids</taxon>
        <taxon>lamiids</taxon>
        <taxon>Solanales</taxon>
        <taxon>Solanaceae</taxon>
        <taxon>Solanoideae</taxon>
        <taxon>Hyoscyameae</taxon>
        <taxon>Anisodus</taxon>
    </lineage>
</organism>
<evidence type="ECO:0000259" key="8">
    <source>
        <dbReference type="PROSITE" id="PS50888"/>
    </source>
</evidence>
<proteinExistence type="inferred from homology"/>
<protein>
    <recommendedName>
        <fullName evidence="12">BHLH domain-containing protein</fullName>
    </recommendedName>
</protein>
<evidence type="ECO:0000256" key="5">
    <source>
        <dbReference type="ARBA" id="ARBA00023163"/>
    </source>
</evidence>
<keyword evidence="6" id="KW-0539">Nucleus</keyword>
<dbReference type="InterPro" id="IPR036638">
    <property type="entry name" value="HLH_DNA-bd_sf"/>
</dbReference>
<dbReference type="GO" id="GO:0000978">
    <property type="term" value="F:RNA polymerase II cis-regulatory region sequence-specific DNA binding"/>
    <property type="evidence" value="ECO:0007669"/>
    <property type="project" value="TreeGrafter"/>
</dbReference>
<evidence type="ECO:0000256" key="2">
    <source>
        <dbReference type="ARBA" id="ARBA00005474"/>
    </source>
</evidence>